<name>A0A7C3GST2_9BACT</name>
<evidence type="ECO:0000313" key="4">
    <source>
        <dbReference type="EMBL" id="HFC96923.1"/>
    </source>
</evidence>
<gene>
    <name evidence="4" type="ORF">ENJ40_00495</name>
</gene>
<feature type="region of interest" description="Disordered" evidence="2">
    <location>
        <begin position="265"/>
        <end position="337"/>
    </location>
</feature>
<dbReference type="GO" id="GO:0070403">
    <property type="term" value="F:NAD+ binding"/>
    <property type="evidence" value="ECO:0007669"/>
    <property type="project" value="InterPro"/>
</dbReference>
<proteinExistence type="predicted"/>
<dbReference type="Pfam" id="PF02153">
    <property type="entry name" value="PDH_N"/>
    <property type="match status" value="1"/>
</dbReference>
<dbReference type="PANTHER" id="PTHR21363:SF0">
    <property type="entry name" value="PREPHENATE DEHYDROGENASE [NADP(+)]"/>
    <property type="match status" value="1"/>
</dbReference>
<dbReference type="InterPro" id="IPR050812">
    <property type="entry name" value="Preph/Arog_dehydrog"/>
</dbReference>
<dbReference type="SUPFAM" id="SSF48179">
    <property type="entry name" value="6-phosphogluconate dehydrogenase C-terminal domain-like"/>
    <property type="match status" value="1"/>
</dbReference>
<evidence type="ECO:0000259" key="3">
    <source>
        <dbReference type="PROSITE" id="PS51176"/>
    </source>
</evidence>
<dbReference type="InterPro" id="IPR036291">
    <property type="entry name" value="NAD(P)-bd_dom_sf"/>
</dbReference>
<dbReference type="InterPro" id="IPR003099">
    <property type="entry name" value="Prephen_DH"/>
</dbReference>
<dbReference type="GO" id="GO:0008977">
    <property type="term" value="F:prephenate dehydrogenase (NAD+) activity"/>
    <property type="evidence" value="ECO:0007669"/>
    <property type="project" value="InterPro"/>
</dbReference>
<dbReference type="GO" id="GO:0006571">
    <property type="term" value="P:tyrosine biosynthetic process"/>
    <property type="evidence" value="ECO:0007669"/>
    <property type="project" value="InterPro"/>
</dbReference>
<feature type="compositionally biased region" description="Basic and acidic residues" evidence="2">
    <location>
        <begin position="274"/>
        <end position="303"/>
    </location>
</feature>
<reference evidence="4" key="1">
    <citation type="journal article" date="2020" name="mSystems">
        <title>Genome- and Community-Level Interaction Insights into Carbon Utilization and Element Cycling Functions of Hydrothermarchaeota in Hydrothermal Sediment.</title>
        <authorList>
            <person name="Zhou Z."/>
            <person name="Liu Y."/>
            <person name="Xu W."/>
            <person name="Pan J."/>
            <person name="Luo Z.H."/>
            <person name="Li M."/>
        </authorList>
    </citation>
    <scope>NUCLEOTIDE SEQUENCE [LARGE SCALE GENOMIC DNA]</scope>
    <source>
        <strain evidence="4">HyVt-483</strain>
    </source>
</reference>
<dbReference type="SUPFAM" id="SSF51735">
    <property type="entry name" value="NAD(P)-binding Rossmann-fold domains"/>
    <property type="match status" value="1"/>
</dbReference>
<dbReference type="InterPro" id="IPR008927">
    <property type="entry name" value="6-PGluconate_DH-like_C_sf"/>
</dbReference>
<dbReference type="PROSITE" id="PS51176">
    <property type="entry name" value="PDH_ADH"/>
    <property type="match status" value="1"/>
</dbReference>
<dbReference type="EMBL" id="DRMH01000008">
    <property type="protein sequence ID" value="HFC96923.1"/>
    <property type="molecule type" value="Genomic_DNA"/>
</dbReference>
<dbReference type="AlphaFoldDB" id="A0A7C3GST2"/>
<keyword evidence="1" id="KW-0560">Oxidoreductase</keyword>
<accession>A0A7C3GST2</accession>
<dbReference type="GO" id="GO:0004665">
    <property type="term" value="F:prephenate dehydrogenase (NADP+) activity"/>
    <property type="evidence" value="ECO:0007669"/>
    <property type="project" value="InterPro"/>
</dbReference>
<protein>
    <submittedName>
        <fullName evidence="4">Prephenate dehydrogenase/arogenate dehydrogenase family protein</fullName>
    </submittedName>
</protein>
<dbReference type="InterPro" id="IPR046825">
    <property type="entry name" value="PDH_C"/>
</dbReference>
<organism evidence="4">
    <name type="scientific">Thermosulfurimonas dismutans</name>
    <dbReference type="NCBI Taxonomy" id="999894"/>
    <lineage>
        <taxon>Bacteria</taxon>
        <taxon>Pseudomonadati</taxon>
        <taxon>Thermodesulfobacteriota</taxon>
        <taxon>Thermodesulfobacteria</taxon>
        <taxon>Thermodesulfobacteriales</taxon>
        <taxon>Thermodesulfobacteriaceae</taxon>
        <taxon>Thermosulfurimonas</taxon>
    </lineage>
</organism>
<evidence type="ECO:0000256" key="2">
    <source>
        <dbReference type="SAM" id="MobiDB-lite"/>
    </source>
</evidence>
<dbReference type="Gene3D" id="3.40.50.720">
    <property type="entry name" value="NAD(P)-binding Rossmann-like Domain"/>
    <property type="match status" value="1"/>
</dbReference>
<evidence type="ECO:0000256" key="1">
    <source>
        <dbReference type="ARBA" id="ARBA00023002"/>
    </source>
</evidence>
<comment type="caution">
    <text evidence="4">The sequence shown here is derived from an EMBL/GenBank/DDBJ whole genome shotgun (WGS) entry which is preliminary data.</text>
</comment>
<dbReference type="InterPro" id="IPR046826">
    <property type="entry name" value="PDH_N"/>
</dbReference>
<sequence>MEPLTVGIIGGLGRMGAWFARIFSRAGYRVLISDLGTPLTNREVARTARVVLVSVPLEVFPEVVKEIAPVLSRDSGLIDLCSLKARQVQAMLEHTVCEVVGAHPLFGPYEKDLAGQTVALCPARGEHWYRWFKTFLEEQGARTVTVSPEEHDRLMALVQVLNHFWLMVLGEVLSESGLDLEKVVALSTPSFRHQLEILARLALQDPDLYAAIQFDNPLGDEVRELFWRSARRLSEMITRGERKTYVREFERVKALARKIGALLGSLPAEEEEPDSHQKHEHTEELPPGHPSPEKAHSRVRFPEEFQAETDTSVEHQKKGQFEPLGPPSPAQGKEDQE</sequence>
<dbReference type="Gene3D" id="1.10.3660.10">
    <property type="entry name" value="6-phosphogluconate dehydrogenase C-terminal like domain"/>
    <property type="match status" value="1"/>
</dbReference>
<dbReference type="Proteomes" id="UP000886043">
    <property type="component" value="Unassembled WGS sequence"/>
</dbReference>
<feature type="domain" description="Prephenate/arogenate dehydrogenase" evidence="3">
    <location>
        <begin position="4"/>
        <end position="267"/>
    </location>
</feature>
<dbReference type="PANTHER" id="PTHR21363">
    <property type="entry name" value="PREPHENATE DEHYDROGENASE"/>
    <property type="match status" value="1"/>
</dbReference>
<dbReference type="Pfam" id="PF20463">
    <property type="entry name" value="PDH_C"/>
    <property type="match status" value="1"/>
</dbReference>